<keyword evidence="1" id="KW-0678">Repressor</keyword>
<dbReference type="GO" id="GO:0000976">
    <property type="term" value="F:transcription cis-regulatory region binding"/>
    <property type="evidence" value="ECO:0007669"/>
    <property type="project" value="TreeGrafter"/>
</dbReference>
<comment type="caution">
    <text evidence="6">The sequence shown here is derived from an EMBL/GenBank/DDBJ whole genome shotgun (WGS) entry which is preliminary data.</text>
</comment>
<dbReference type="Pfam" id="PF00356">
    <property type="entry name" value="LacI"/>
    <property type="match status" value="1"/>
</dbReference>
<evidence type="ECO:0000259" key="5">
    <source>
        <dbReference type="PROSITE" id="PS50932"/>
    </source>
</evidence>
<dbReference type="SUPFAM" id="SSF53822">
    <property type="entry name" value="Periplasmic binding protein-like I"/>
    <property type="match status" value="1"/>
</dbReference>
<dbReference type="InterPro" id="IPR028082">
    <property type="entry name" value="Peripla_BP_I"/>
</dbReference>
<accession>A0A848B0B3</accession>
<dbReference type="Gene3D" id="1.10.260.40">
    <property type="entry name" value="lambda repressor-like DNA-binding domains"/>
    <property type="match status" value="1"/>
</dbReference>
<evidence type="ECO:0000256" key="2">
    <source>
        <dbReference type="ARBA" id="ARBA00023015"/>
    </source>
</evidence>
<proteinExistence type="predicted"/>
<dbReference type="InterPro" id="IPR010982">
    <property type="entry name" value="Lambda_DNA-bd_dom_sf"/>
</dbReference>
<name>A0A848B0B3_9BACT</name>
<organism evidence="6 7">
    <name type="scientific">Victivallis vadensis</name>
    <dbReference type="NCBI Taxonomy" id="172901"/>
    <lineage>
        <taxon>Bacteria</taxon>
        <taxon>Pseudomonadati</taxon>
        <taxon>Lentisphaerota</taxon>
        <taxon>Lentisphaeria</taxon>
        <taxon>Victivallales</taxon>
        <taxon>Victivallaceae</taxon>
        <taxon>Victivallis</taxon>
    </lineage>
</organism>
<reference evidence="6 7" key="1">
    <citation type="submission" date="2020-04" db="EMBL/GenBank/DDBJ databases">
        <authorList>
            <person name="Hitch T.C.A."/>
            <person name="Wylensek D."/>
            <person name="Clavel T."/>
        </authorList>
    </citation>
    <scope>NUCLEOTIDE SEQUENCE [LARGE SCALE GENOMIC DNA]</scope>
    <source>
        <strain evidence="6 7">COR2-253-APC-1A</strain>
    </source>
</reference>
<dbReference type="GO" id="GO:0003700">
    <property type="term" value="F:DNA-binding transcription factor activity"/>
    <property type="evidence" value="ECO:0007669"/>
    <property type="project" value="TreeGrafter"/>
</dbReference>
<dbReference type="CDD" id="cd01392">
    <property type="entry name" value="HTH_LacI"/>
    <property type="match status" value="1"/>
</dbReference>
<evidence type="ECO:0000313" key="6">
    <source>
        <dbReference type="EMBL" id="NMD89295.1"/>
    </source>
</evidence>
<dbReference type="InterPro" id="IPR000843">
    <property type="entry name" value="HTH_LacI"/>
</dbReference>
<dbReference type="SMART" id="SM00354">
    <property type="entry name" value="HTH_LACI"/>
    <property type="match status" value="1"/>
</dbReference>
<dbReference type="Proteomes" id="UP000576225">
    <property type="component" value="Unassembled WGS sequence"/>
</dbReference>
<keyword evidence="4" id="KW-0804">Transcription</keyword>
<gene>
    <name evidence="6" type="ORF">HF882_22160</name>
</gene>
<dbReference type="PROSITE" id="PS50932">
    <property type="entry name" value="HTH_LACI_2"/>
    <property type="match status" value="1"/>
</dbReference>
<dbReference type="PANTHER" id="PTHR30146">
    <property type="entry name" value="LACI-RELATED TRANSCRIPTIONAL REPRESSOR"/>
    <property type="match status" value="1"/>
</dbReference>
<feature type="domain" description="HTH lacI-type" evidence="5">
    <location>
        <begin position="8"/>
        <end position="62"/>
    </location>
</feature>
<dbReference type="InterPro" id="IPR046335">
    <property type="entry name" value="LacI/GalR-like_sensor"/>
</dbReference>
<keyword evidence="3" id="KW-0238">DNA-binding</keyword>
<dbReference type="Pfam" id="PF13377">
    <property type="entry name" value="Peripla_BP_3"/>
    <property type="match status" value="1"/>
</dbReference>
<evidence type="ECO:0000313" key="7">
    <source>
        <dbReference type="Proteomes" id="UP000576225"/>
    </source>
</evidence>
<keyword evidence="2" id="KW-0805">Transcription regulation</keyword>
<dbReference type="Gene3D" id="3.40.50.2300">
    <property type="match status" value="2"/>
</dbReference>
<evidence type="ECO:0000256" key="3">
    <source>
        <dbReference type="ARBA" id="ARBA00023125"/>
    </source>
</evidence>
<dbReference type="AlphaFoldDB" id="A0A848B0B3"/>
<evidence type="ECO:0000256" key="1">
    <source>
        <dbReference type="ARBA" id="ARBA00022491"/>
    </source>
</evidence>
<evidence type="ECO:0000256" key="4">
    <source>
        <dbReference type="ARBA" id="ARBA00023163"/>
    </source>
</evidence>
<dbReference type="SUPFAM" id="SSF47413">
    <property type="entry name" value="lambda repressor-like DNA-binding domains"/>
    <property type="match status" value="1"/>
</dbReference>
<protein>
    <submittedName>
        <fullName evidence="6">LacI family transcriptional regulator</fullName>
    </submittedName>
</protein>
<dbReference type="RefSeq" id="WP_168964198.1">
    <property type="nucleotide sequence ID" value="NZ_CALXNT010000055.1"/>
</dbReference>
<dbReference type="PANTHER" id="PTHR30146:SF148">
    <property type="entry name" value="HTH-TYPE TRANSCRIPTIONAL REPRESSOR PURR-RELATED"/>
    <property type="match status" value="1"/>
</dbReference>
<sequence length="341" mass="38199">MATQRKPRNLNDLARQANVTAATVSMALRDSPQVSVQVREKIRQLAAEQGFTPRAYNRCPRTERSVRKQAHLGPVALLLSQEGSGNNPLWGIREDPILGPVLPVILERFNRYGIDYACLAPAEAKENPALLNAYNGVLYHNDLKGWTLPEQVPAVQIFGWERMLPRQDRITANDDLVAELATSHLTRSGVKRAVIIWREDMVQIPDHPRIVRFIQRMKEAGVPVTPMPFSREDSGVTSRFQKFLESGDDRVGFFAFNALCGVKLYSTLDGLGLWEKYSREQVVICDKSLMLSNFYPHPAVIDLDLPAMAAKAVELLVWRLANPDLPGSLLLQAPRLIEPGC</sequence>
<dbReference type="EMBL" id="JABAEW010000098">
    <property type="protein sequence ID" value="NMD89295.1"/>
    <property type="molecule type" value="Genomic_DNA"/>
</dbReference>